<feature type="non-terminal residue" evidence="5">
    <location>
        <position position="1"/>
    </location>
</feature>
<feature type="region of interest" description="Disordered" evidence="3">
    <location>
        <begin position="1"/>
        <end position="31"/>
    </location>
</feature>
<gene>
    <name evidence="5" type="ORF">LCGC14_1608050</name>
</gene>
<sequence length="353" mass="38897">GAYDRLSKPADQMIHPALEATKDAPKPQPYKSLGQKLMEIKGLKEDPTSLKRILERGAVEIPGVSLNEFKAQFQEIKTLFETSAGWSPESVRFPQIVPAVTRPIQLLDIMPTGTIGQAAAKYMEETTRTHAAAEKAEGAAYAESEFVLTERTQTVEKITDSIPVTDEQLEDVAMAQSYLEERIRFGIRQRLDNQVMKGNGATPNLEGILNVSGIQTQAKGSDPVPDAFFKAMTKLMVIGRVNATHHVMHPNDWQAIRLLRTADGIYIWGNPSEAGPERLWGLPVVKSDVMTENTGLSGSFEGAWIQLLERRGVVLEVGFTGSQFTQGKQTIRASMRVVLVTYRPVAFCTVTGI</sequence>
<feature type="domain" description="Phage capsid-like C-terminal" evidence="4">
    <location>
        <begin position="107"/>
        <end position="351"/>
    </location>
</feature>
<name>A0A0F9IVS0_9ZZZZ</name>
<dbReference type="EMBL" id="LAZR01012985">
    <property type="protein sequence ID" value="KKM24139.1"/>
    <property type="molecule type" value="Genomic_DNA"/>
</dbReference>
<proteinExistence type="predicted"/>
<comment type="caution">
    <text evidence="5">The sequence shown here is derived from an EMBL/GenBank/DDBJ whole genome shotgun (WGS) entry which is preliminary data.</text>
</comment>
<evidence type="ECO:0000256" key="1">
    <source>
        <dbReference type="ARBA" id="ARBA00004328"/>
    </source>
</evidence>
<dbReference type="InterPro" id="IPR054612">
    <property type="entry name" value="Phage_capsid-like_C"/>
</dbReference>
<dbReference type="AlphaFoldDB" id="A0A0F9IVS0"/>
<accession>A0A0F9IVS0</accession>
<dbReference type="SUPFAM" id="SSF56563">
    <property type="entry name" value="Major capsid protein gp5"/>
    <property type="match status" value="1"/>
</dbReference>
<dbReference type="Gene3D" id="3.30.2320.10">
    <property type="entry name" value="hypothetical protein PF0899 domain"/>
    <property type="match status" value="1"/>
</dbReference>
<dbReference type="NCBIfam" id="TIGR01554">
    <property type="entry name" value="major_cap_HK97"/>
    <property type="match status" value="1"/>
</dbReference>
<evidence type="ECO:0000256" key="2">
    <source>
        <dbReference type="ARBA" id="ARBA00022844"/>
    </source>
</evidence>
<evidence type="ECO:0000256" key="3">
    <source>
        <dbReference type="SAM" id="MobiDB-lite"/>
    </source>
</evidence>
<organism evidence="5">
    <name type="scientific">marine sediment metagenome</name>
    <dbReference type="NCBI Taxonomy" id="412755"/>
    <lineage>
        <taxon>unclassified sequences</taxon>
        <taxon>metagenomes</taxon>
        <taxon>ecological metagenomes</taxon>
    </lineage>
</organism>
<protein>
    <recommendedName>
        <fullName evidence="4">Phage capsid-like C-terminal domain-containing protein</fullName>
    </recommendedName>
</protein>
<evidence type="ECO:0000313" key="5">
    <source>
        <dbReference type="EMBL" id="KKM24139.1"/>
    </source>
</evidence>
<dbReference type="Gene3D" id="3.30.2400.10">
    <property type="entry name" value="Major capsid protein gp5"/>
    <property type="match status" value="1"/>
</dbReference>
<reference evidence="5" key="1">
    <citation type="journal article" date="2015" name="Nature">
        <title>Complex archaea that bridge the gap between prokaryotes and eukaryotes.</title>
        <authorList>
            <person name="Spang A."/>
            <person name="Saw J.H."/>
            <person name="Jorgensen S.L."/>
            <person name="Zaremba-Niedzwiedzka K."/>
            <person name="Martijn J."/>
            <person name="Lind A.E."/>
            <person name="van Eijk R."/>
            <person name="Schleper C."/>
            <person name="Guy L."/>
            <person name="Ettema T.J."/>
        </authorList>
    </citation>
    <scope>NUCLEOTIDE SEQUENCE</scope>
</reference>
<keyword evidence="2" id="KW-0946">Virion</keyword>
<dbReference type="GO" id="GO:0044423">
    <property type="term" value="C:virion component"/>
    <property type="evidence" value="ECO:0007669"/>
    <property type="project" value="UniProtKB-KW"/>
</dbReference>
<comment type="subcellular location">
    <subcellularLocation>
        <location evidence="1">Virion</location>
    </subcellularLocation>
</comment>
<dbReference type="Pfam" id="PF05065">
    <property type="entry name" value="Phage_capsid"/>
    <property type="match status" value="1"/>
</dbReference>
<dbReference type="InterPro" id="IPR024455">
    <property type="entry name" value="Phage_capsid"/>
</dbReference>
<evidence type="ECO:0000259" key="4">
    <source>
        <dbReference type="Pfam" id="PF05065"/>
    </source>
</evidence>